<keyword evidence="2" id="KW-1185">Reference proteome</keyword>
<accession>A0A4E0QPY3</accession>
<dbReference type="AlphaFoldDB" id="A0A4E0QPY3"/>
<proteinExistence type="predicted"/>
<name>A0A4E0QPY3_9EURY</name>
<protein>
    <submittedName>
        <fullName evidence="1">Uncharacterized protein</fullName>
    </submittedName>
</protein>
<feature type="non-terminal residue" evidence="1">
    <location>
        <position position="1"/>
    </location>
</feature>
<evidence type="ECO:0000313" key="2">
    <source>
        <dbReference type="Proteomes" id="UP000297295"/>
    </source>
</evidence>
<comment type="caution">
    <text evidence="1">The sequence shown here is derived from an EMBL/GenBank/DDBJ whole genome shotgun (WGS) entry which is preliminary data.</text>
</comment>
<organism evidence="1 2">
    <name type="scientific">Methanolobus halotolerans</name>
    <dbReference type="NCBI Taxonomy" id="2052935"/>
    <lineage>
        <taxon>Archaea</taxon>
        <taxon>Methanobacteriati</taxon>
        <taxon>Methanobacteriota</taxon>
        <taxon>Stenosarchaea group</taxon>
        <taxon>Methanomicrobia</taxon>
        <taxon>Methanosarcinales</taxon>
        <taxon>Methanosarcinaceae</taxon>
        <taxon>Methanolobus</taxon>
    </lineage>
</organism>
<dbReference type="EMBL" id="PGGK01000039">
    <property type="protein sequence ID" value="TGC06322.1"/>
    <property type="molecule type" value="Genomic_DNA"/>
</dbReference>
<reference evidence="1 2" key="1">
    <citation type="submission" date="2017-11" db="EMBL/GenBank/DDBJ databases">
        <title>Isolation and Characterization of Methanogenic Archaea from Saline Meromictic Lake at Siberia.</title>
        <authorList>
            <person name="Shen Y."/>
            <person name="Huang H.-H."/>
            <person name="Lai M.-C."/>
            <person name="Chen S.-C."/>
        </authorList>
    </citation>
    <scope>NUCLEOTIDE SEQUENCE [LARGE SCALE GENOMIC DNA]</scope>
    <source>
        <strain evidence="1 2">SY-01</strain>
    </source>
</reference>
<gene>
    <name evidence="1" type="ORF">CUN85_12965</name>
</gene>
<dbReference type="Proteomes" id="UP000297295">
    <property type="component" value="Unassembled WGS sequence"/>
</dbReference>
<evidence type="ECO:0000313" key="1">
    <source>
        <dbReference type="EMBL" id="TGC06322.1"/>
    </source>
</evidence>
<sequence length="94" mass="11247">PPFLRKGGIIYHYFTEKELELLFRGFDIGEIRSIMTEKIFRGVPLTPEYFFSHDTSDLTDIEPPEQQFEFFLSEIMIDYTAFPAERRYNLSLFH</sequence>